<dbReference type="CDD" id="cd17546">
    <property type="entry name" value="REC_hyHK_CKI1_RcsC-like"/>
    <property type="match status" value="1"/>
</dbReference>
<dbReference type="SUPFAM" id="SSF47226">
    <property type="entry name" value="Histidine-containing phosphotransfer domain, HPT domain"/>
    <property type="match status" value="1"/>
</dbReference>
<keyword evidence="22" id="KW-1185">Reference proteome</keyword>
<dbReference type="InterPro" id="IPR003594">
    <property type="entry name" value="HATPase_dom"/>
</dbReference>
<proteinExistence type="predicted"/>
<dbReference type="PROSITE" id="PS50894">
    <property type="entry name" value="HPT"/>
    <property type="match status" value="1"/>
</dbReference>
<dbReference type="SMART" id="SM00086">
    <property type="entry name" value="PAC"/>
    <property type="match status" value="2"/>
</dbReference>
<dbReference type="Gene3D" id="3.30.450.40">
    <property type="match status" value="1"/>
</dbReference>
<keyword evidence="7" id="KW-0808">Transferase</keyword>
<dbReference type="PRINTS" id="PR00344">
    <property type="entry name" value="BCTRLSENSOR"/>
</dbReference>
<dbReference type="EMBL" id="JACSGT010000003">
    <property type="protein sequence ID" value="MCF2221479.1"/>
    <property type="molecule type" value="Genomic_DNA"/>
</dbReference>
<dbReference type="Pfam" id="PF00989">
    <property type="entry name" value="PAS"/>
    <property type="match status" value="1"/>
</dbReference>
<dbReference type="EC" id="2.7.13.3" evidence="3"/>
<dbReference type="Pfam" id="PF00072">
    <property type="entry name" value="Response_reg"/>
    <property type="match status" value="1"/>
</dbReference>
<evidence type="ECO:0000256" key="10">
    <source>
        <dbReference type="ARBA" id="ARBA00022840"/>
    </source>
</evidence>
<dbReference type="Gene3D" id="1.20.120.160">
    <property type="entry name" value="HPT domain"/>
    <property type="match status" value="1"/>
</dbReference>
<evidence type="ECO:0000259" key="19">
    <source>
        <dbReference type="PROSITE" id="PS50113"/>
    </source>
</evidence>
<keyword evidence="9" id="KW-0418">Kinase</keyword>
<feature type="coiled-coil region" evidence="15">
    <location>
        <begin position="668"/>
        <end position="698"/>
    </location>
</feature>
<dbReference type="Pfam" id="PF02518">
    <property type="entry name" value="HATPase_c"/>
    <property type="match status" value="1"/>
</dbReference>
<dbReference type="InterPro" id="IPR035965">
    <property type="entry name" value="PAS-like_dom_sf"/>
</dbReference>
<dbReference type="InterPro" id="IPR005467">
    <property type="entry name" value="His_kinase_dom"/>
</dbReference>
<feature type="modified residue" description="Phosphohistidine" evidence="13">
    <location>
        <position position="1123"/>
    </location>
</feature>
<dbReference type="CDD" id="cd00082">
    <property type="entry name" value="HisKA"/>
    <property type="match status" value="1"/>
</dbReference>
<dbReference type="InterPro" id="IPR011006">
    <property type="entry name" value="CheY-like_superfamily"/>
</dbReference>
<evidence type="ECO:0000256" key="8">
    <source>
        <dbReference type="ARBA" id="ARBA00022692"/>
    </source>
</evidence>
<dbReference type="SUPFAM" id="SSF55874">
    <property type="entry name" value="ATPase domain of HSP90 chaperone/DNA topoisomerase II/histidine kinase"/>
    <property type="match status" value="1"/>
</dbReference>
<feature type="domain" description="PAC" evidence="19">
    <location>
        <begin position="628"/>
        <end position="680"/>
    </location>
</feature>
<dbReference type="PANTHER" id="PTHR43047:SF72">
    <property type="entry name" value="OSMOSENSING HISTIDINE PROTEIN KINASE SLN1"/>
    <property type="match status" value="1"/>
</dbReference>
<keyword evidence="4" id="KW-1003">Cell membrane</keyword>
<evidence type="ECO:0000259" key="20">
    <source>
        <dbReference type="PROSITE" id="PS50894"/>
    </source>
</evidence>
<comment type="caution">
    <text evidence="21">The sequence shown here is derived from an EMBL/GenBank/DDBJ whole genome shotgun (WGS) entry which is preliminary data.</text>
</comment>
<dbReference type="InterPro" id="IPR036097">
    <property type="entry name" value="HisK_dim/P_sf"/>
</dbReference>
<keyword evidence="8" id="KW-0812">Transmembrane</keyword>
<feature type="domain" description="PAC" evidence="19">
    <location>
        <begin position="503"/>
        <end position="553"/>
    </location>
</feature>
<dbReference type="InterPro" id="IPR013767">
    <property type="entry name" value="PAS_fold"/>
</dbReference>
<evidence type="ECO:0000313" key="22">
    <source>
        <dbReference type="Proteomes" id="UP001430374"/>
    </source>
</evidence>
<protein>
    <recommendedName>
        <fullName evidence="3">histidine kinase</fullName>
        <ecNumber evidence="3">2.7.13.3</ecNumber>
    </recommendedName>
</protein>
<dbReference type="PANTHER" id="PTHR43047">
    <property type="entry name" value="TWO-COMPONENT HISTIDINE PROTEIN KINASE"/>
    <property type="match status" value="1"/>
</dbReference>
<evidence type="ECO:0000259" key="16">
    <source>
        <dbReference type="PROSITE" id="PS50109"/>
    </source>
</evidence>
<evidence type="ECO:0000256" key="1">
    <source>
        <dbReference type="ARBA" id="ARBA00000085"/>
    </source>
</evidence>
<keyword evidence="5" id="KW-0997">Cell inner membrane</keyword>
<dbReference type="Gene3D" id="3.30.450.20">
    <property type="entry name" value="PAS domain"/>
    <property type="match status" value="3"/>
</dbReference>
<comment type="catalytic activity">
    <reaction evidence="1">
        <text>ATP + protein L-histidine = ADP + protein N-phospho-L-histidine.</text>
        <dbReference type="EC" id="2.7.13.3"/>
    </reaction>
</comment>
<evidence type="ECO:0000259" key="17">
    <source>
        <dbReference type="PROSITE" id="PS50110"/>
    </source>
</evidence>
<dbReference type="Gene3D" id="3.40.50.2300">
    <property type="match status" value="1"/>
</dbReference>
<dbReference type="InterPro" id="IPR001789">
    <property type="entry name" value="Sig_transdc_resp-reg_receiver"/>
</dbReference>
<dbReference type="NCBIfam" id="TIGR00229">
    <property type="entry name" value="sensory_box"/>
    <property type="match status" value="2"/>
</dbReference>
<dbReference type="SMART" id="SM00091">
    <property type="entry name" value="PAS"/>
    <property type="match status" value="3"/>
</dbReference>
<evidence type="ECO:0000256" key="13">
    <source>
        <dbReference type="PROSITE-ProRule" id="PRU00110"/>
    </source>
</evidence>
<gene>
    <name evidence="21" type="ORF">H9Q08_19625</name>
</gene>
<dbReference type="InterPro" id="IPR003661">
    <property type="entry name" value="HisK_dim/P_dom"/>
</dbReference>
<keyword evidence="15" id="KW-0175">Coiled coil</keyword>
<dbReference type="InterPro" id="IPR000700">
    <property type="entry name" value="PAS-assoc_C"/>
</dbReference>
<feature type="modified residue" description="4-aspartylphosphate" evidence="14">
    <location>
        <position position="990"/>
    </location>
</feature>
<evidence type="ECO:0000256" key="11">
    <source>
        <dbReference type="ARBA" id="ARBA00022989"/>
    </source>
</evidence>
<dbReference type="Pfam" id="PF08448">
    <property type="entry name" value="PAS_4"/>
    <property type="match status" value="1"/>
</dbReference>
<dbReference type="InterPro" id="IPR004358">
    <property type="entry name" value="Sig_transdc_His_kin-like_C"/>
</dbReference>
<keyword evidence="10" id="KW-0067">ATP-binding</keyword>
<dbReference type="InterPro" id="IPR008207">
    <property type="entry name" value="Sig_transdc_His_kin_Hpt_dom"/>
</dbReference>
<keyword evidence="6 14" id="KW-0597">Phosphoprotein</keyword>
<dbReference type="Pfam" id="PF01590">
    <property type="entry name" value="GAF"/>
    <property type="match status" value="1"/>
</dbReference>
<name>A0ABS9CA81_9FLAO</name>
<evidence type="ECO:0000256" key="12">
    <source>
        <dbReference type="ARBA" id="ARBA00023136"/>
    </source>
</evidence>
<evidence type="ECO:0000256" key="3">
    <source>
        <dbReference type="ARBA" id="ARBA00012438"/>
    </source>
</evidence>
<evidence type="ECO:0000256" key="4">
    <source>
        <dbReference type="ARBA" id="ARBA00022475"/>
    </source>
</evidence>
<organism evidence="21 22">
    <name type="scientific">Chryseobacterium indicum</name>
    <dbReference type="NCBI Taxonomy" id="2766954"/>
    <lineage>
        <taxon>Bacteria</taxon>
        <taxon>Pseudomonadati</taxon>
        <taxon>Bacteroidota</taxon>
        <taxon>Flavobacteriia</taxon>
        <taxon>Flavobacteriales</taxon>
        <taxon>Weeksellaceae</taxon>
        <taxon>Chryseobacterium group</taxon>
        <taxon>Chryseobacterium</taxon>
    </lineage>
</organism>
<dbReference type="InterPro" id="IPR003018">
    <property type="entry name" value="GAF"/>
</dbReference>
<evidence type="ECO:0000256" key="15">
    <source>
        <dbReference type="SAM" id="Coils"/>
    </source>
</evidence>
<evidence type="ECO:0000313" key="21">
    <source>
        <dbReference type="EMBL" id="MCF2221479.1"/>
    </source>
</evidence>
<dbReference type="SUPFAM" id="SSF47384">
    <property type="entry name" value="Homodimeric domain of signal transducing histidine kinase"/>
    <property type="match status" value="1"/>
</dbReference>
<dbReference type="PROSITE" id="PS50113">
    <property type="entry name" value="PAC"/>
    <property type="match status" value="2"/>
</dbReference>
<feature type="domain" description="HPt" evidence="20">
    <location>
        <begin position="1084"/>
        <end position="1179"/>
    </location>
</feature>
<evidence type="ECO:0000256" key="6">
    <source>
        <dbReference type="ARBA" id="ARBA00022553"/>
    </source>
</evidence>
<evidence type="ECO:0000256" key="9">
    <source>
        <dbReference type="ARBA" id="ARBA00022777"/>
    </source>
</evidence>
<dbReference type="Proteomes" id="UP001430374">
    <property type="component" value="Unassembled WGS sequence"/>
</dbReference>
<evidence type="ECO:0000256" key="14">
    <source>
        <dbReference type="PROSITE-ProRule" id="PRU00169"/>
    </source>
</evidence>
<dbReference type="SMART" id="SM00448">
    <property type="entry name" value="REC"/>
    <property type="match status" value="1"/>
</dbReference>
<dbReference type="SUPFAM" id="SSF52172">
    <property type="entry name" value="CheY-like"/>
    <property type="match status" value="1"/>
</dbReference>
<dbReference type="Gene3D" id="1.10.287.130">
    <property type="match status" value="1"/>
</dbReference>
<dbReference type="SMART" id="SM00388">
    <property type="entry name" value="HisKA"/>
    <property type="match status" value="1"/>
</dbReference>
<dbReference type="Pfam" id="PF00512">
    <property type="entry name" value="HisKA"/>
    <property type="match status" value="1"/>
</dbReference>
<comment type="subcellular location">
    <subcellularLocation>
        <location evidence="2">Cell inner membrane</location>
        <topology evidence="2">Multi-pass membrane protein</topology>
    </subcellularLocation>
</comment>
<dbReference type="SMART" id="SM00387">
    <property type="entry name" value="HATPase_c"/>
    <property type="match status" value="1"/>
</dbReference>
<dbReference type="InterPro" id="IPR036641">
    <property type="entry name" value="HPT_dom_sf"/>
</dbReference>
<dbReference type="SUPFAM" id="SSF55785">
    <property type="entry name" value="PYP-like sensor domain (PAS domain)"/>
    <property type="match status" value="3"/>
</dbReference>
<dbReference type="InterPro" id="IPR001610">
    <property type="entry name" value="PAC"/>
</dbReference>
<evidence type="ECO:0000256" key="2">
    <source>
        <dbReference type="ARBA" id="ARBA00004429"/>
    </source>
</evidence>
<feature type="domain" description="Histidine kinase" evidence="16">
    <location>
        <begin position="698"/>
        <end position="919"/>
    </location>
</feature>
<dbReference type="CDD" id="cd16922">
    <property type="entry name" value="HATPase_EvgS-ArcB-TorS-like"/>
    <property type="match status" value="1"/>
</dbReference>
<dbReference type="PROSITE" id="PS50112">
    <property type="entry name" value="PAS"/>
    <property type="match status" value="2"/>
</dbReference>
<evidence type="ECO:0000256" key="7">
    <source>
        <dbReference type="ARBA" id="ARBA00022679"/>
    </source>
</evidence>
<dbReference type="SUPFAM" id="SSF55781">
    <property type="entry name" value="GAF domain-like"/>
    <property type="match status" value="1"/>
</dbReference>
<feature type="domain" description="PAS" evidence="18">
    <location>
        <begin position="554"/>
        <end position="610"/>
    </location>
</feature>
<keyword evidence="10" id="KW-0547">Nucleotide-binding</keyword>
<keyword evidence="12" id="KW-0472">Membrane</keyword>
<dbReference type="PROSITE" id="PS50110">
    <property type="entry name" value="RESPONSE_REGULATORY"/>
    <property type="match status" value="1"/>
</dbReference>
<keyword evidence="11" id="KW-1133">Transmembrane helix</keyword>
<evidence type="ECO:0000259" key="18">
    <source>
        <dbReference type="PROSITE" id="PS50112"/>
    </source>
</evidence>
<dbReference type="CDD" id="cd00130">
    <property type="entry name" value="PAS"/>
    <property type="match status" value="2"/>
</dbReference>
<dbReference type="InterPro" id="IPR013656">
    <property type="entry name" value="PAS_4"/>
</dbReference>
<dbReference type="InterPro" id="IPR036890">
    <property type="entry name" value="HATPase_C_sf"/>
</dbReference>
<feature type="domain" description="Response regulatory" evidence="17">
    <location>
        <begin position="941"/>
        <end position="1056"/>
    </location>
</feature>
<evidence type="ECO:0000256" key="5">
    <source>
        <dbReference type="ARBA" id="ARBA00022519"/>
    </source>
</evidence>
<dbReference type="RefSeq" id="WP_235132769.1">
    <property type="nucleotide sequence ID" value="NZ_JACSGT010000003.1"/>
</dbReference>
<feature type="domain" description="PAS" evidence="18">
    <location>
        <begin position="425"/>
        <end position="496"/>
    </location>
</feature>
<reference evidence="21" key="1">
    <citation type="submission" date="2021-08" db="EMBL/GenBank/DDBJ databases">
        <title>Complete genome sequence of Chryseobacterium sp strain PS-8.</title>
        <authorList>
            <person name="Das S.K."/>
        </authorList>
    </citation>
    <scope>NUCLEOTIDE SEQUENCE</scope>
    <source>
        <strain evidence="21">PS-8</strain>
    </source>
</reference>
<dbReference type="Pfam" id="PF13188">
    <property type="entry name" value="PAS_8"/>
    <property type="match status" value="1"/>
</dbReference>
<dbReference type="InterPro" id="IPR029016">
    <property type="entry name" value="GAF-like_dom_sf"/>
</dbReference>
<dbReference type="InterPro" id="IPR000014">
    <property type="entry name" value="PAS"/>
</dbReference>
<accession>A0ABS9CA81</accession>
<dbReference type="PROSITE" id="PS50109">
    <property type="entry name" value="HIS_KIN"/>
    <property type="match status" value="1"/>
</dbReference>
<dbReference type="Gene3D" id="3.30.565.10">
    <property type="entry name" value="Histidine kinase-like ATPase, C-terminal domain"/>
    <property type="match status" value="1"/>
</dbReference>
<sequence>MKYHKLLEKQIKKYLPESFHSDSEFSNFLSAINESYASYERDKELMNHAFSKSEEEYQEVYQDLNKEYILKQDSISKLYQSLKMLDENMEIRQSEDFGELSEYLSEQIRKRKSVEDQLSRQLEFQQLLMNISSEFINIPVEEINDNINSSLEAIAKFVKADRIYVFKYDFQENTCSNLYEYCSEGIFSNISFYQDFPLEPFEKFVELHKQGKSITINNADDFPDKDLRDLLLLNNVKSVLAIPLMIDGKCEGFVGFDAVHQYRNFGNEENDLLKLFAQILANIRVRFFMESKLNRTLELLKTLLANLQYGILVEDENRRILFTNSLFCDMFSIPLSPETMQGIDCSNSAEDSKHLFANEERFPERINEILEERKIVTDELLETKAGRFLERDYIPIYINGKYRGHLWKYNDITESVLAKELLRQSEERNRLIMNSAINAIINADSEGKITFWNKRAEQIFGWKAEEITGKTLAETIIPEIHKKAHEEGMKNYMETGYGPVLNEQLELSAIRKSGEEFPIEISIIPIEQDGKKFFCSFIQDISKRKRAEENLKVQEQKYRNIIANMNLGLLEVDNNEVIQYANQSFCDVSSYEIDELIGKEPSKLFLYKENSIPLVEHHVSLRKKGLSSVYQVPVKNKRGELRWWAISAAPNYDDKGNLIGSVGIHLDITDQKHMEEALKKEKENAQEASKAKEAFLANMSHEIRTPLNAIIGFLRELAKQDLTSGQKQFVDNSNSASQHLLSIINNILDISKIEAGEMSLDIKDFSLQQTVNNVVNILQPKAVQKNIKLISVFPKDIAPVFRGDASKIEQILYNLIGNSLKFTNKGEIRVECTFLEDDPDKQKIKISVVDSGIGMSKEFIEKIFKKFYQEDASIARKVGGTGLGMAITKELVKLMQGNITIESEKEKGTKIDVTLVLPKGIPEKLENLSDFSQEISVEGTQVLLVEDSELNRLVAQNTLQNFKCIVTEAENGARALEILKEKSFDIILMDIQMPELDGIETTKILRKQYHVSTPIIALTANAFKTEVEKCRKAGMDSYITKPYSENELLETIYHYIKGKTEQQDTNEEAGIYNLQNLRLLSRGDESFVKKMITIFISQIENVLPQIHTSFVEKNYAEISRLTHKIKPSIEQIGIISITEHVKTLEAKSKDISIDHQELYEMFCYIEDILTSAIRLLKEKEL</sequence>